<dbReference type="Proteomes" id="UP000663870">
    <property type="component" value="Unassembled WGS sequence"/>
</dbReference>
<evidence type="ECO:0000313" key="3">
    <source>
        <dbReference type="EMBL" id="CAF1655525.1"/>
    </source>
</evidence>
<keyword evidence="5" id="KW-1185">Reference proteome</keyword>
<sequence>MISLLGIIFFALTPIYSLQYGILLPNEKLSELTTIKNNDQEEKENDKLQLQSFFTKSELMEINKILQHINDTGKNETEAFDENEFSEFNYYNSDSSNTKKIFNIMMKSQFNQFHNDYYNYCLEEQLDMSSFGLPLNHPLVVLVFIVPFYSGIYSIVRDELLNPLLNIDINNETKINELQSSISKLNTTLFLTVMVFNPNEVANTSRPVFHRRDLKLTIHSHELCITDLQLYLSILQQRLNNTKTSSDYMKTLYLQNLNLYNEVKQKYLNCWFFCERLKNEMNSRYEHFKSSIVDAIYNAYELDEVIKEIAKVEQTLDRHCKELDSMKTRFLSDQQQQIAFNNIIKKFDEMYNNLQNVTTHSNNSNYIIYLLFRIQSIIIQLHEIYDIAQENYFRIPPPKPFITNDEIEKIKSKIVQLQFVL</sequence>
<evidence type="ECO:0000313" key="2">
    <source>
        <dbReference type="EMBL" id="CAF1364406.1"/>
    </source>
</evidence>
<name>A0A815ICY9_9BILA</name>
<dbReference type="EMBL" id="CAJNOH010004267">
    <property type="protein sequence ID" value="CAF1364406.1"/>
    <property type="molecule type" value="Genomic_DNA"/>
</dbReference>
<dbReference type="Proteomes" id="UP000663854">
    <property type="component" value="Unassembled WGS sequence"/>
</dbReference>
<accession>A0A815ICY9</accession>
<evidence type="ECO:0000313" key="5">
    <source>
        <dbReference type="Proteomes" id="UP000663870"/>
    </source>
</evidence>
<keyword evidence="1" id="KW-0175">Coiled coil</keyword>
<gene>
    <name evidence="3" type="ORF">JXQ802_LOCUS55209</name>
    <name evidence="2" type="ORF">PYM288_LOCUS33040</name>
</gene>
<dbReference type="AlphaFoldDB" id="A0A815ICY9"/>
<reference evidence="2" key="1">
    <citation type="submission" date="2021-02" db="EMBL/GenBank/DDBJ databases">
        <authorList>
            <person name="Nowell W R."/>
        </authorList>
    </citation>
    <scope>NUCLEOTIDE SEQUENCE</scope>
</reference>
<organism evidence="2 4">
    <name type="scientific">Rotaria sordida</name>
    <dbReference type="NCBI Taxonomy" id="392033"/>
    <lineage>
        <taxon>Eukaryota</taxon>
        <taxon>Metazoa</taxon>
        <taxon>Spiralia</taxon>
        <taxon>Gnathifera</taxon>
        <taxon>Rotifera</taxon>
        <taxon>Eurotatoria</taxon>
        <taxon>Bdelloidea</taxon>
        <taxon>Philodinida</taxon>
        <taxon>Philodinidae</taxon>
        <taxon>Rotaria</taxon>
    </lineage>
</organism>
<proteinExistence type="predicted"/>
<dbReference type="EMBL" id="CAJNOL010011471">
    <property type="protein sequence ID" value="CAF1655525.1"/>
    <property type="molecule type" value="Genomic_DNA"/>
</dbReference>
<evidence type="ECO:0000256" key="1">
    <source>
        <dbReference type="SAM" id="Coils"/>
    </source>
</evidence>
<comment type="caution">
    <text evidence="2">The sequence shown here is derived from an EMBL/GenBank/DDBJ whole genome shotgun (WGS) entry which is preliminary data.</text>
</comment>
<evidence type="ECO:0000313" key="4">
    <source>
        <dbReference type="Proteomes" id="UP000663854"/>
    </source>
</evidence>
<protein>
    <submittedName>
        <fullName evidence="2">Uncharacterized protein</fullName>
    </submittedName>
</protein>
<feature type="coiled-coil region" evidence="1">
    <location>
        <begin position="302"/>
        <end position="329"/>
    </location>
</feature>